<dbReference type="Pfam" id="PF20881">
    <property type="entry name" value="G1_gp67_C"/>
    <property type="match status" value="1"/>
</dbReference>
<evidence type="ECO:0000259" key="1">
    <source>
        <dbReference type="Pfam" id="PF20880"/>
    </source>
</evidence>
<reference evidence="3" key="1">
    <citation type="submission" date="2023-12" db="EMBL/GenBank/DDBJ databases">
        <title>Isolation and Characterisation of Novel Lytic Bacteriophages for therapeutic applications in Prosthetic Joint Infections.</title>
        <authorList>
            <person name="Burton N."/>
            <person name="Melo L.D.R."/>
            <person name="Pearce B."/>
            <person name="Tadesse M.D."/>
            <person name="Vryonis E."/>
            <person name="Sagona A."/>
        </authorList>
    </citation>
    <scope>NUCLEOTIDE SEQUENCE</scope>
</reference>
<evidence type="ECO:0000313" key="3">
    <source>
        <dbReference type="EMBL" id="WRW34661.1"/>
    </source>
</evidence>
<feature type="domain" description="Gp67 N-terminal" evidence="1">
    <location>
        <begin position="12"/>
        <end position="87"/>
    </location>
</feature>
<name>A0AAX4J7H3_9CAUD</name>
<dbReference type="Proteomes" id="UP001432109">
    <property type="component" value="Segment"/>
</dbReference>
<dbReference type="Pfam" id="PF20880">
    <property type="entry name" value="G1_gp67_N"/>
    <property type="match status" value="1"/>
</dbReference>
<feature type="domain" description="Gp67 C-terminal" evidence="2">
    <location>
        <begin position="98"/>
        <end position="197"/>
    </location>
</feature>
<proteinExistence type="predicted"/>
<dbReference type="EMBL" id="PP034390">
    <property type="protein sequence ID" value="WRW34661.1"/>
    <property type="molecule type" value="Genomic_DNA"/>
</dbReference>
<sequence length="200" mass="23447">MKLKVVERDNAVLNVQVSQKEHTSLYNVPLDSLIDWYPFSNAYEYRLSKDNNCLELKRLRSTLPVSYGIDSNYSYLIKDSNYQCKVGEWYNKAVCMDNIEVIEKAKKYKLPVITEPFNLDIVEKGFHDIGVIFQSVKTIIIDRYLDNKNEEEIKLFKTKSDDIQFNEALKHSDNQVNYTYNDLGKIYNMLLLMKKICKAS</sequence>
<evidence type="ECO:0000259" key="2">
    <source>
        <dbReference type="Pfam" id="PF20881"/>
    </source>
</evidence>
<organism evidence="3 4">
    <name type="scientific">Staphylococcus phage CF5</name>
    <dbReference type="NCBI Taxonomy" id="3113739"/>
    <lineage>
        <taxon>Viruses</taxon>
        <taxon>Duplodnaviria</taxon>
        <taxon>Heunggongvirae</taxon>
        <taxon>Uroviricota</taxon>
        <taxon>Caudoviricetes</taxon>
        <taxon>Herelleviridae</taxon>
        <taxon>Twortvirinae</taxon>
        <taxon>Silviavirus</taxon>
    </lineage>
</organism>
<dbReference type="InterPro" id="IPR049102">
    <property type="entry name" value="Gp67_N"/>
</dbReference>
<protein>
    <submittedName>
        <fullName evidence="3">Anti-sigma factor</fullName>
    </submittedName>
</protein>
<dbReference type="InterPro" id="IPR049103">
    <property type="entry name" value="Gp67_C"/>
</dbReference>
<evidence type="ECO:0000313" key="4">
    <source>
        <dbReference type="Proteomes" id="UP001432109"/>
    </source>
</evidence>
<dbReference type="Gene3D" id="6.10.140.1800">
    <property type="match status" value="1"/>
</dbReference>
<gene>
    <name evidence="3" type="ORF">CF5_0128</name>
</gene>
<accession>A0AAX4J7H3</accession>